<protein>
    <submittedName>
        <fullName evidence="5">Chemotaxis protein</fullName>
    </submittedName>
</protein>
<comment type="subcellular location">
    <subcellularLocation>
        <location evidence="1">Membrane</location>
    </subcellularLocation>
</comment>
<dbReference type="PANTHER" id="PTHR32089">
    <property type="entry name" value="METHYL-ACCEPTING CHEMOTAXIS PROTEIN MCPB"/>
    <property type="match status" value="1"/>
</dbReference>
<sequence length="486" mass="52297">MGFAFSLARDRVGRTDSRDAKRDSPRTRGLDSGCLGSRYIHPCSPAQGCSEIQASSPPIRWRSVGNVLTGPALASKLKASPMVNQALRSFLRDLPRGSDLGPMGVGFLGAGGVMVSAGLSPLSLAIACLLAAVGGVLSWWQSGRRDRAISLLEERCQERLAAQRAQLESQVAELERLGLELFPILASQIEASRSLTERSITGLSGQFSRLVNQLQDVIQTTHGKDMADGGIAALFTTSQSELHTVVESLMALLARQRGLLEQVQEFSAYAGDLDAMAGEVRKVAAQINLLALNAAIEAARAGEHGRGFGVVADEVRKLAGSSSQTGERISEKVGMVKTAMTKTLDLVQRSAVSDAQLVETTEDTIQRVMSRLQATVTEVNADAETLRESSSAISDEIGSVLVDLQFQDRTSQILGHVCDSLKRVEHRLKDAGSAEAGDRDRDGIRVDELLEQMLSEYSTHEEVQLHKGVRDSANVRDEAAAEITFF</sequence>
<dbReference type="PROSITE" id="PS50111">
    <property type="entry name" value="CHEMOTAXIS_TRANSDUC_2"/>
    <property type="match status" value="1"/>
</dbReference>
<reference evidence="5 6" key="1">
    <citation type="submission" date="2020-02" db="EMBL/GenBank/DDBJ databases">
        <title>Genome sequences of Thiorhodococcus mannitoliphagus and Thiorhodococcus minor, purple sulfur photosynthetic bacteria in the gammaproteobacterial family, Chromatiaceae.</title>
        <authorList>
            <person name="Aviles F.A."/>
            <person name="Meyer T.E."/>
            <person name="Kyndt J.A."/>
        </authorList>
    </citation>
    <scope>NUCLEOTIDE SEQUENCE [LARGE SCALE GENOMIC DNA]</scope>
    <source>
        <strain evidence="5 6">DSM 11518</strain>
    </source>
</reference>
<proteinExistence type="predicted"/>
<dbReference type="EMBL" id="JAAIJQ010000119">
    <property type="protein sequence ID" value="NEV64873.1"/>
    <property type="molecule type" value="Genomic_DNA"/>
</dbReference>
<evidence type="ECO:0000313" key="5">
    <source>
        <dbReference type="EMBL" id="NEV64873.1"/>
    </source>
</evidence>
<dbReference type="Gene3D" id="1.10.287.950">
    <property type="entry name" value="Methyl-accepting chemotaxis protein"/>
    <property type="match status" value="1"/>
</dbReference>
<dbReference type="Pfam" id="PF00015">
    <property type="entry name" value="MCPsignal"/>
    <property type="match status" value="1"/>
</dbReference>
<evidence type="ECO:0000256" key="1">
    <source>
        <dbReference type="ARBA" id="ARBA00004370"/>
    </source>
</evidence>
<dbReference type="GO" id="GO:0007165">
    <property type="term" value="P:signal transduction"/>
    <property type="evidence" value="ECO:0007669"/>
    <property type="project" value="UniProtKB-KW"/>
</dbReference>
<name>A0A6M0K7H2_9GAMM</name>
<dbReference type="PANTHER" id="PTHR32089:SF112">
    <property type="entry name" value="LYSOZYME-LIKE PROTEIN-RELATED"/>
    <property type="match status" value="1"/>
</dbReference>
<dbReference type="AlphaFoldDB" id="A0A6M0K7H2"/>
<feature type="domain" description="Methyl-accepting transducer" evidence="4">
    <location>
        <begin position="261"/>
        <end position="405"/>
    </location>
</feature>
<dbReference type="Proteomes" id="UP000483379">
    <property type="component" value="Unassembled WGS sequence"/>
</dbReference>
<comment type="caution">
    <text evidence="5">The sequence shown here is derived from an EMBL/GenBank/DDBJ whole genome shotgun (WGS) entry which is preliminary data.</text>
</comment>
<dbReference type="SMART" id="SM00283">
    <property type="entry name" value="MA"/>
    <property type="match status" value="1"/>
</dbReference>
<evidence type="ECO:0000313" key="6">
    <source>
        <dbReference type="Proteomes" id="UP000483379"/>
    </source>
</evidence>
<keyword evidence="2 3" id="KW-0807">Transducer</keyword>
<dbReference type="GO" id="GO:0016020">
    <property type="term" value="C:membrane"/>
    <property type="evidence" value="ECO:0007669"/>
    <property type="project" value="UniProtKB-SubCell"/>
</dbReference>
<gene>
    <name evidence="5" type="ORF">G3446_23905</name>
</gene>
<evidence type="ECO:0000256" key="3">
    <source>
        <dbReference type="PROSITE-ProRule" id="PRU00284"/>
    </source>
</evidence>
<dbReference type="InterPro" id="IPR004089">
    <property type="entry name" value="MCPsignal_dom"/>
</dbReference>
<evidence type="ECO:0000259" key="4">
    <source>
        <dbReference type="PROSITE" id="PS50111"/>
    </source>
</evidence>
<dbReference type="SUPFAM" id="SSF58104">
    <property type="entry name" value="Methyl-accepting chemotaxis protein (MCP) signaling domain"/>
    <property type="match status" value="1"/>
</dbReference>
<evidence type="ECO:0000256" key="2">
    <source>
        <dbReference type="ARBA" id="ARBA00023224"/>
    </source>
</evidence>
<organism evidence="5 6">
    <name type="scientific">Thiorhodococcus minor</name>
    <dbReference type="NCBI Taxonomy" id="57489"/>
    <lineage>
        <taxon>Bacteria</taxon>
        <taxon>Pseudomonadati</taxon>
        <taxon>Pseudomonadota</taxon>
        <taxon>Gammaproteobacteria</taxon>
        <taxon>Chromatiales</taxon>
        <taxon>Chromatiaceae</taxon>
        <taxon>Thiorhodococcus</taxon>
    </lineage>
</organism>
<dbReference type="GO" id="GO:0006935">
    <property type="term" value="P:chemotaxis"/>
    <property type="evidence" value="ECO:0007669"/>
    <property type="project" value="UniProtKB-ARBA"/>
</dbReference>
<accession>A0A6M0K7H2</accession>
<keyword evidence="6" id="KW-1185">Reference proteome</keyword>